<dbReference type="Gene3D" id="3.30.460.10">
    <property type="entry name" value="Beta Polymerase, domain 2"/>
    <property type="match status" value="1"/>
</dbReference>
<dbReference type="PANTHER" id="PTHR47837:SF2">
    <property type="entry name" value="GTP PYROPHOSPHOKINASE YWAC"/>
    <property type="match status" value="1"/>
</dbReference>
<dbReference type="EMBL" id="JAZGJQ010000011">
    <property type="protein sequence ID" value="MEE6148010.1"/>
    <property type="molecule type" value="Genomic_DNA"/>
</dbReference>
<dbReference type="CDD" id="cd05399">
    <property type="entry name" value="NT_Rel-Spo_like"/>
    <property type="match status" value="1"/>
</dbReference>
<dbReference type="InterPro" id="IPR007685">
    <property type="entry name" value="RelA_SpoT"/>
</dbReference>
<dbReference type="InterPro" id="IPR043519">
    <property type="entry name" value="NT_sf"/>
</dbReference>
<comment type="caution">
    <text evidence="3">The sequence shown here is derived from an EMBL/GenBank/DDBJ whole genome shotgun (WGS) entry which is preliminary data.</text>
</comment>
<evidence type="ECO:0000313" key="3">
    <source>
        <dbReference type="EMBL" id="MEE6148010.1"/>
    </source>
</evidence>
<dbReference type="InterPro" id="IPR052366">
    <property type="entry name" value="GTP_Pyrophosphokinase"/>
</dbReference>
<protein>
    <submittedName>
        <fullName evidence="3">GTP pyrophosphokinase family protein</fullName>
    </submittedName>
</protein>
<evidence type="ECO:0000313" key="4">
    <source>
        <dbReference type="Proteomes" id="UP001332931"/>
    </source>
</evidence>
<accession>A0ABU7RBM4</accession>
<keyword evidence="4" id="KW-1185">Reference proteome</keyword>
<feature type="region of interest" description="Disordered" evidence="1">
    <location>
        <begin position="1"/>
        <end position="38"/>
    </location>
</feature>
<dbReference type="Proteomes" id="UP001332931">
    <property type="component" value="Unassembled WGS sequence"/>
</dbReference>
<reference evidence="3 4" key="1">
    <citation type="submission" date="2024-01" db="EMBL/GenBank/DDBJ databases">
        <title>Description of Olsenella sp. nov., isolated from pig feces.</title>
        <authorList>
            <person name="Chang Y.-H."/>
        </authorList>
    </citation>
    <scope>NUCLEOTIDE SEQUENCE [LARGE SCALE GENOMIC DNA]</scope>
    <source>
        <strain evidence="3 4">YH-ols2223</strain>
    </source>
</reference>
<dbReference type="Gene3D" id="1.10.287.860">
    <property type="entry name" value="Nucleotidyltransferase"/>
    <property type="match status" value="1"/>
</dbReference>
<evidence type="ECO:0000259" key="2">
    <source>
        <dbReference type="SMART" id="SM00954"/>
    </source>
</evidence>
<feature type="domain" description="RelA/SpoT" evidence="2">
    <location>
        <begin position="83"/>
        <end position="206"/>
    </location>
</feature>
<proteinExistence type="predicted"/>
<feature type="compositionally biased region" description="Basic and acidic residues" evidence="1">
    <location>
        <begin position="1"/>
        <end position="15"/>
    </location>
</feature>
<dbReference type="PANTHER" id="PTHR47837">
    <property type="entry name" value="GTP PYROPHOSPHOKINASE YJBM"/>
    <property type="match status" value="1"/>
</dbReference>
<sequence length="239" mass="26544">MLETTRDASEKDASEKGACGQDACEKGAPERPQGAGAASAEEYYGERYADLVGAKRQVCDLVEEFMASRSGEDDLKPVVYYTARIKSPASLVEKLERLGVEGGTYEDAVALGVHDVVGVRINCAFVDDVYEAARWLEARPEVEVVGRKDYIEHPKPNGYRSLHLIIRVKEGPASRVNAIEVQLRTIGIDFWATLEHKIKYKKSVRNPELMQAELKRCADEIASIDISMQAIRNVIRDAD</sequence>
<evidence type="ECO:0000256" key="1">
    <source>
        <dbReference type="SAM" id="MobiDB-lite"/>
    </source>
</evidence>
<dbReference type="Pfam" id="PF04607">
    <property type="entry name" value="RelA_SpoT"/>
    <property type="match status" value="1"/>
</dbReference>
<name>A0ABU7RBM4_9ACTN</name>
<dbReference type="SMART" id="SM00954">
    <property type="entry name" value="RelA_SpoT"/>
    <property type="match status" value="1"/>
</dbReference>
<dbReference type="RefSeq" id="WP_330958775.1">
    <property type="nucleotide sequence ID" value="NZ_JAZGJQ010000011.1"/>
</dbReference>
<gene>
    <name evidence="3" type="ORF">VXJ25_08460</name>
</gene>
<dbReference type="SUPFAM" id="SSF81301">
    <property type="entry name" value="Nucleotidyltransferase"/>
    <property type="match status" value="1"/>
</dbReference>
<organism evidence="3 4">
    <name type="scientific">Olsenella absiana</name>
    <dbReference type="NCBI Taxonomy" id="3115222"/>
    <lineage>
        <taxon>Bacteria</taxon>
        <taxon>Bacillati</taxon>
        <taxon>Actinomycetota</taxon>
        <taxon>Coriobacteriia</taxon>
        <taxon>Coriobacteriales</taxon>
        <taxon>Atopobiaceae</taxon>
        <taxon>Olsenella</taxon>
    </lineage>
</organism>